<organism evidence="2 3">
    <name type="scientific">Vespula pensylvanica</name>
    <name type="common">Western yellow jacket</name>
    <name type="synonym">Wasp</name>
    <dbReference type="NCBI Taxonomy" id="30213"/>
    <lineage>
        <taxon>Eukaryota</taxon>
        <taxon>Metazoa</taxon>
        <taxon>Ecdysozoa</taxon>
        <taxon>Arthropoda</taxon>
        <taxon>Hexapoda</taxon>
        <taxon>Insecta</taxon>
        <taxon>Pterygota</taxon>
        <taxon>Neoptera</taxon>
        <taxon>Endopterygota</taxon>
        <taxon>Hymenoptera</taxon>
        <taxon>Apocrita</taxon>
        <taxon>Aculeata</taxon>
        <taxon>Vespoidea</taxon>
        <taxon>Vespidae</taxon>
        <taxon>Vespinae</taxon>
        <taxon>Vespula</taxon>
    </lineage>
</organism>
<protein>
    <submittedName>
        <fullName evidence="2">Uncharacterized protein</fullName>
    </submittedName>
</protein>
<dbReference type="EMBL" id="JACSDY010000002">
    <property type="protein sequence ID" value="KAF7435578.1"/>
    <property type="molecule type" value="Genomic_DNA"/>
</dbReference>
<accession>A0A834UFA4</accession>
<dbReference type="AlphaFoldDB" id="A0A834UFA4"/>
<comment type="caution">
    <text evidence="2">The sequence shown here is derived from an EMBL/GenBank/DDBJ whole genome shotgun (WGS) entry which is preliminary data.</text>
</comment>
<feature type="compositionally biased region" description="Basic and acidic residues" evidence="1">
    <location>
        <begin position="57"/>
        <end position="69"/>
    </location>
</feature>
<feature type="region of interest" description="Disordered" evidence="1">
    <location>
        <begin position="35"/>
        <end position="73"/>
    </location>
</feature>
<evidence type="ECO:0000256" key="1">
    <source>
        <dbReference type="SAM" id="MobiDB-lite"/>
    </source>
</evidence>
<proteinExistence type="predicted"/>
<gene>
    <name evidence="2" type="ORF">H0235_003769</name>
</gene>
<evidence type="ECO:0000313" key="2">
    <source>
        <dbReference type="EMBL" id="KAF7435578.1"/>
    </source>
</evidence>
<keyword evidence="3" id="KW-1185">Reference proteome</keyword>
<dbReference type="Proteomes" id="UP000600918">
    <property type="component" value="Unassembled WGS sequence"/>
</dbReference>
<reference evidence="2" key="1">
    <citation type="journal article" date="2020" name="G3 (Bethesda)">
        <title>High-Quality Assemblies for Three Invasive Social Wasps from the &lt;i&gt;Vespula&lt;/i&gt; Genus.</title>
        <authorList>
            <person name="Harrop T.W.R."/>
            <person name="Guhlin J."/>
            <person name="McLaughlin G.M."/>
            <person name="Permina E."/>
            <person name="Stockwell P."/>
            <person name="Gilligan J."/>
            <person name="Le Lec M.F."/>
            <person name="Gruber M.A.M."/>
            <person name="Quinn O."/>
            <person name="Lovegrove M."/>
            <person name="Duncan E.J."/>
            <person name="Remnant E.J."/>
            <person name="Van Eeckhoven J."/>
            <person name="Graham B."/>
            <person name="Knapp R.A."/>
            <person name="Langford K.W."/>
            <person name="Kronenberg Z."/>
            <person name="Press M.O."/>
            <person name="Eacker S.M."/>
            <person name="Wilson-Rankin E.E."/>
            <person name="Purcell J."/>
            <person name="Lester P.J."/>
            <person name="Dearden P.K."/>
        </authorList>
    </citation>
    <scope>NUCLEOTIDE SEQUENCE</scope>
    <source>
        <strain evidence="2">Volc-1</strain>
    </source>
</reference>
<sequence>MKLTGSCRRRFQALASIDRLREIIKKVAQGGYESWRKRDSFPEMRNEEDGEEEEGREEGGRKGGGETGRRRERKGQWRNIVGFMIVLLKQNDGRVATNVLRIPTVRASCRREGGNNSAILISACYGEAINTIINRSSNRAVLDLVEASAPMGHSILRSRLPFLPSCELF</sequence>
<evidence type="ECO:0000313" key="3">
    <source>
        <dbReference type="Proteomes" id="UP000600918"/>
    </source>
</evidence>
<name>A0A834UFA4_VESPE</name>
<feature type="compositionally biased region" description="Basic and acidic residues" evidence="1">
    <location>
        <begin position="35"/>
        <end position="47"/>
    </location>
</feature>